<keyword evidence="1" id="KW-0175">Coiled coil</keyword>
<name>A0A367S0U2_9NOSO</name>
<accession>A0A367S0U2</accession>
<sequence>MILEFKHFDTRLNQWIYTDSEQQNPHSILTEKLDNTLLDFYFSGKEFSFGHIDEYSKSEDLRNHPNGHILLLSSKTRLLYGSPECLPEIEKLCPDRKDRGAYGSIFLGSCKNTVYENLNILIVDDATGENGGFLKDKDAFKLVGDCYGQIATDVYDKLTKRDEQKDKSYRVIQHRFGWKAGDGEDKQYRFGKGTLRPHDLEKLSWSKGTPKIDLIIPISSFKGTDKDNPKGASKPQIKPGLYQQKIWLGEKSQSERGQTAISQLLASFPQGIKDFAEELEAQAQKLAETQNDPRKVAQLYCEKYEKRKESLKQAKANTEQEVTQQQTPFVTDFKAENDLEDEELTEDDTKKDLLMYKLIKADLVSGHNQLLETEKVKQELSRFVQNEWRDIALGRTLTFDRATIIPSKELKNGEICVPWMKDGEKILNFRSPFLNSNGLCISTNKFVDDRLGPDGEPLEGIIVVNDEDLERIRARLQANEVAPLETESQRQGRDFDGDCIGVALANKYPNFTAEAEYRNQRENAYAPTVKLKKQSFYLPDVTQPPFEEIAIHMSDSISVGVINNQVTALEALESEIEILKTYGTLEQKSEYLDQVSHHYQSLFEQENYSKPKPIRAEYKPYMQSVVALALNPNRTPQIIQQAMDINRQMYRLMIEEGCYQNQIAVDLFKSAKKPEMDLIKENQRYLYRDVNYIKDKKSPTAYLSTGITPTGYSPVELLISQTNKYFHSSQLESRPIVQFQDLFKGVQFTPQQRFAAIAAKYEFDKKFNAAVAMERRRSTQTGPSAIIQTIQGVQIEVTNLTRYAHPLIWKAQTINLKLEEIPEKYQTRDRPHKLMAMSKDKPLRVYAQIDNEMEDGKPKYRRLGTVSQQSVSDHNLKPGMATSGATLTELKPEPSRGQTKLMFQQAYQEAEAYRTSIPEQDRLSAAAAAWSVSASRQDELENKEFPDSAHKKIPNFVFAAFSDEIVSRLEQLQFTDLKLVTLDSEANTFKDKVWNKQEKYPIEIRASHHPLGHERHACRLVFVLDSDGEYKEYAMLEPRTGQLPIGTKAQCNIVLGETYTANATISVVGKQPIDFTIREISKFSYAGQSFNAEGVTLEIGTVSVPNEAVKIKLDGKTLGELDADSIEQLQAFNYVLDGNPLNLKLTTISDSSQAFAIATSPNGNLLKINKINHYDYKGQIFKDSNYRKLSLEVPASKTRDAVFLNGEPLGVLHFKKDKEVLKQLGVLKLGKLTAVQTTLQSNFSTTVLKVDPDTIQYPEVWTKETQAFGTQSVNIEQQGMIEKTAPILHLIKERPTILFATREDKMLGITQMAVDNHKVETVIKWLQEHDVAFAQVPVEDVSLETLKGLGVFNLVNSSIPESVSGAMTRKFGSVIESETEYQQKVNLLPDRPKYLKPPELPYLIPVIKQQVCNQPPQGLSVKTVETQPVTIDDLRNWYTVADKLGKSTEYKTRIVEVANQFKQQGQLSHEALSAMEKDTEQLSSISRLTQIAQRIGAVWGQVGQDGFTHVKGKVYNLAFNAQTKDLAIAHKNGEVILAVQSGRVQTNKLTPSVLRTFESANRQIDLNLERAKVQATEISR</sequence>
<evidence type="ECO:0000313" key="3">
    <source>
        <dbReference type="EMBL" id="RCJ42438.1"/>
    </source>
</evidence>
<evidence type="ECO:0000256" key="1">
    <source>
        <dbReference type="SAM" id="Coils"/>
    </source>
</evidence>
<reference evidence="3" key="1">
    <citation type="submission" date="2016-04" db="EMBL/GenBank/DDBJ databases">
        <authorList>
            <person name="Tabuchi Yagui T.R."/>
        </authorList>
    </citation>
    <scope>NUCLEOTIDE SEQUENCE [LARGE SCALE GENOMIC DNA]</scope>
    <source>
        <strain evidence="3">NIES-26</strain>
    </source>
</reference>
<feature type="coiled-coil region" evidence="1">
    <location>
        <begin position="272"/>
        <end position="321"/>
    </location>
</feature>
<comment type="caution">
    <text evidence="3">The sequence shown here is derived from an EMBL/GenBank/DDBJ whole genome shotgun (WGS) entry which is preliminary data.</text>
</comment>
<dbReference type="EMBL" id="LXQD01000006">
    <property type="protein sequence ID" value="RCJ42438.1"/>
    <property type="molecule type" value="Genomic_DNA"/>
</dbReference>
<evidence type="ECO:0000256" key="2">
    <source>
        <dbReference type="SAM" id="MobiDB-lite"/>
    </source>
</evidence>
<organism evidence="3 4">
    <name type="scientific">Nostoc minutum NIES-26</name>
    <dbReference type="NCBI Taxonomy" id="1844469"/>
    <lineage>
        <taxon>Bacteria</taxon>
        <taxon>Bacillati</taxon>
        <taxon>Cyanobacteriota</taxon>
        <taxon>Cyanophyceae</taxon>
        <taxon>Nostocales</taxon>
        <taxon>Nostocaceae</taxon>
        <taxon>Nostoc</taxon>
    </lineage>
</organism>
<gene>
    <name evidence="3" type="ORF">A6770_34850</name>
</gene>
<keyword evidence="4" id="KW-1185">Reference proteome</keyword>
<proteinExistence type="predicted"/>
<protein>
    <submittedName>
        <fullName evidence="3">Uncharacterized protein</fullName>
    </submittedName>
</protein>
<feature type="region of interest" description="Disordered" evidence="2">
    <location>
        <begin position="868"/>
        <end position="895"/>
    </location>
</feature>
<evidence type="ECO:0000313" key="4">
    <source>
        <dbReference type="Proteomes" id="UP000252107"/>
    </source>
</evidence>
<dbReference type="Proteomes" id="UP000252107">
    <property type="component" value="Unassembled WGS sequence"/>
</dbReference>